<dbReference type="Gene3D" id="3.40.50.1370">
    <property type="entry name" value="Aspartate/ornithine carbamoyltransferase"/>
    <property type="match status" value="2"/>
</dbReference>
<dbReference type="InterPro" id="IPR036901">
    <property type="entry name" value="Asp/Orn_carbamoylTrfase_sf"/>
</dbReference>
<dbReference type="Pfam" id="PF02748">
    <property type="entry name" value="PyrI_C"/>
    <property type="match status" value="1"/>
</dbReference>
<dbReference type="PANTHER" id="PTHR35805:SF1">
    <property type="entry name" value="ASPARTATE CARBAMOYLTRANSFERASE REGULATORY CHAIN"/>
    <property type="match status" value="1"/>
</dbReference>
<dbReference type="Pfam" id="PF02729">
    <property type="entry name" value="OTCace_N"/>
    <property type="match status" value="1"/>
</dbReference>
<proteinExistence type="predicted"/>
<accession>A0A1F6Y008</accession>
<dbReference type="InterPro" id="IPR036792">
    <property type="entry name" value="Asp_carbatrfase_reg_C_sf"/>
</dbReference>
<evidence type="ECO:0000259" key="3">
    <source>
        <dbReference type="Pfam" id="PF02729"/>
    </source>
</evidence>
<comment type="caution">
    <text evidence="5">The sequence shown here is derived from an EMBL/GenBank/DDBJ whole genome shotgun (WGS) entry which is preliminary data.</text>
</comment>
<dbReference type="Proteomes" id="UP000176479">
    <property type="component" value="Unassembled WGS sequence"/>
</dbReference>
<dbReference type="GO" id="GO:0016597">
    <property type="term" value="F:amino acid binding"/>
    <property type="evidence" value="ECO:0007669"/>
    <property type="project" value="InterPro"/>
</dbReference>
<dbReference type="Gene3D" id="2.30.30.20">
    <property type="entry name" value="Aspartate carbamoyltransferase regulatory subunit, C-terminal domain"/>
    <property type="match status" value="1"/>
</dbReference>
<dbReference type="GO" id="GO:0006221">
    <property type="term" value="P:pyrimidine nucleotide biosynthetic process"/>
    <property type="evidence" value="ECO:0007669"/>
    <property type="project" value="UniProtKB-KW"/>
</dbReference>
<evidence type="ECO:0000259" key="4">
    <source>
        <dbReference type="Pfam" id="PF02748"/>
    </source>
</evidence>
<dbReference type="SUPFAM" id="SSF53671">
    <property type="entry name" value="Aspartate/ornithine carbamoyltransferase"/>
    <property type="match status" value="1"/>
</dbReference>
<feature type="domain" description="Aspartate/ornithine carbamoyltransferase carbamoyl-P binding" evidence="3">
    <location>
        <begin position="65"/>
        <end position="169"/>
    </location>
</feature>
<dbReference type="GO" id="GO:0006520">
    <property type="term" value="P:amino acid metabolic process"/>
    <property type="evidence" value="ECO:0007669"/>
    <property type="project" value="InterPro"/>
</dbReference>
<evidence type="ECO:0000313" key="5">
    <source>
        <dbReference type="EMBL" id="OGI99684.1"/>
    </source>
</evidence>
<dbReference type="InterPro" id="IPR020542">
    <property type="entry name" value="Asp_carbamoyltrfase_reg_C"/>
</dbReference>
<keyword evidence="1" id="KW-0808">Transferase</keyword>
<dbReference type="GO" id="GO:0009347">
    <property type="term" value="C:aspartate carbamoyltransferase complex"/>
    <property type="evidence" value="ECO:0007669"/>
    <property type="project" value="InterPro"/>
</dbReference>
<keyword evidence="2" id="KW-0665">Pyrimidine biosynthesis</keyword>
<dbReference type="InterPro" id="IPR002801">
    <property type="entry name" value="Asp_carbamoylTrfase_reg"/>
</dbReference>
<evidence type="ECO:0000256" key="2">
    <source>
        <dbReference type="ARBA" id="ARBA00022975"/>
    </source>
</evidence>
<dbReference type="EMBL" id="MFVK01000012">
    <property type="protein sequence ID" value="OGI99684.1"/>
    <property type="molecule type" value="Genomic_DNA"/>
</dbReference>
<dbReference type="InterPro" id="IPR006132">
    <property type="entry name" value="Asp/Orn_carbamoyltranf_P-bd"/>
</dbReference>
<dbReference type="GO" id="GO:0006207">
    <property type="term" value="P:'de novo' pyrimidine nucleobase biosynthetic process"/>
    <property type="evidence" value="ECO:0007669"/>
    <property type="project" value="InterPro"/>
</dbReference>
<dbReference type="AlphaFoldDB" id="A0A1F6Y008"/>
<name>A0A1F6Y008_9BACT</name>
<dbReference type="SUPFAM" id="SSF57825">
    <property type="entry name" value="Aspartate carbamoyltransferase, Regulatory-chain, C-terminal domain"/>
    <property type="match status" value="1"/>
</dbReference>
<dbReference type="PANTHER" id="PTHR35805">
    <property type="entry name" value="ASPARTATE CARBAMOYLTRANSFERASE REGULATORY CHAIN"/>
    <property type="match status" value="1"/>
</dbReference>
<organism evidence="5 6">
    <name type="scientific">Candidatus Nomurabacteria bacterium RIFCSPLOWO2_02_FULL_40_10</name>
    <dbReference type="NCBI Taxonomy" id="1801786"/>
    <lineage>
        <taxon>Bacteria</taxon>
        <taxon>Candidatus Nomuraibacteriota</taxon>
    </lineage>
</organism>
<reference evidence="5 6" key="1">
    <citation type="journal article" date="2016" name="Nat. Commun.">
        <title>Thousands of microbial genomes shed light on interconnected biogeochemical processes in an aquifer system.</title>
        <authorList>
            <person name="Anantharaman K."/>
            <person name="Brown C.T."/>
            <person name="Hug L.A."/>
            <person name="Sharon I."/>
            <person name="Castelle C.J."/>
            <person name="Probst A.J."/>
            <person name="Thomas B.C."/>
            <person name="Singh A."/>
            <person name="Wilkins M.J."/>
            <person name="Karaoz U."/>
            <person name="Brodie E.L."/>
            <person name="Williams K.H."/>
            <person name="Hubbard S.S."/>
            <person name="Banfield J.F."/>
        </authorList>
    </citation>
    <scope>NUCLEOTIDE SEQUENCE [LARGE SCALE GENOMIC DNA]</scope>
</reference>
<gene>
    <name evidence="5" type="ORF">A3H53_01840</name>
</gene>
<sequence>MRKHLLGVRYLGPEREAARQEVCDYVRGGLRRLLADLKNEPVRPELKVGLLPNGQKPGLDVFGGENSSRTILSTGAAGEDIGFRVRYIDPSSLSLKKGESYWETVETMQEHGVHVIAGRFGVEGLMLHLARVLETVNDYQWVNRELSFISCGEGTREHPTQFMLDVMTIVCRRLTIRWKNSETIRILEEVFARGDADDFLDKIITEALDNLTVAFIGGLHESRVTHTWINAGRWFDIKFIFIAPSKPVDFQVEQWCLDFLGERAQISSDLNDAIKANIAYFIRVQVERLPKHIQEQADEVRRIIAPYRLSQDFLDNFGGEVMDAKPYDEMTPTIPAELRNHPKVIAKMQSSMGRYIRQEVIWRCYNNRFHSEATLLNIPPVEFVPGQNIIKTMKLANKHAELETRYAADTEAVSMILRNGVVINAVRPELVGVVRTINDQFGWSKGHRRLIGEEFRSETLGTKGELWYPNLRVLPQLAGIWILVSPEIRLSLAYPELEAEGRDGYLKICPSLPRAVDEIFKCPNIHCITNSETEPLAKTFFWVNGQAGSTVWLECAFCQHQYHAERVVRHTFGSLIGF</sequence>
<evidence type="ECO:0000313" key="6">
    <source>
        <dbReference type="Proteomes" id="UP000176479"/>
    </source>
</evidence>
<feature type="domain" description="Aspartate carbamoyltransferase regulatory subunit C-terminal" evidence="4">
    <location>
        <begin position="516"/>
        <end position="566"/>
    </location>
</feature>
<evidence type="ECO:0000256" key="1">
    <source>
        <dbReference type="ARBA" id="ARBA00022679"/>
    </source>
</evidence>
<dbReference type="GO" id="GO:0016743">
    <property type="term" value="F:carboxyl- or carbamoyltransferase activity"/>
    <property type="evidence" value="ECO:0007669"/>
    <property type="project" value="InterPro"/>
</dbReference>
<protein>
    <submittedName>
        <fullName evidence="5">Uncharacterized protein</fullName>
    </submittedName>
</protein>